<dbReference type="OrthoDB" id="428854at2759"/>
<comment type="caution">
    <text evidence="2">The sequence shown here is derived from an EMBL/GenBank/DDBJ whole genome shotgun (WGS) entry which is preliminary data.</text>
</comment>
<feature type="compositionally biased region" description="Polar residues" evidence="1">
    <location>
        <begin position="223"/>
        <end position="250"/>
    </location>
</feature>
<feature type="compositionally biased region" description="Low complexity" evidence="1">
    <location>
        <begin position="277"/>
        <end position="288"/>
    </location>
</feature>
<feature type="compositionally biased region" description="Polar residues" evidence="1">
    <location>
        <begin position="15"/>
        <end position="28"/>
    </location>
</feature>
<feature type="compositionally biased region" description="Basic residues" evidence="1">
    <location>
        <begin position="94"/>
        <end position="108"/>
    </location>
</feature>
<dbReference type="EMBL" id="MSZU01000081">
    <property type="protein sequence ID" value="OMP85940.1"/>
    <property type="molecule type" value="Genomic_DNA"/>
</dbReference>
<feature type="compositionally biased region" description="Low complexity" evidence="1">
    <location>
        <begin position="117"/>
        <end position="128"/>
    </location>
</feature>
<feature type="compositionally biased region" description="Low complexity" evidence="1">
    <location>
        <begin position="338"/>
        <end position="348"/>
    </location>
</feature>
<dbReference type="Proteomes" id="UP000190776">
    <property type="component" value="Unassembled WGS sequence"/>
</dbReference>
<feature type="region of interest" description="Disordered" evidence="1">
    <location>
        <begin position="1"/>
        <end position="371"/>
    </location>
</feature>
<feature type="compositionally biased region" description="Low complexity" evidence="1">
    <location>
        <begin position="171"/>
        <end position="183"/>
    </location>
</feature>
<evidence type="ECO:0000256" key="1">
    <source>
        <dbReference type="SAM" id="MobiDB-lite"/>
    </source>
</evidence>
<evidence type="ECO:0000313" key="3">
    <source>
        <dbReference type="Proteomes" id="UP000190776"/>
    </source>
</evidence>
<reference evidence="2 3" key="1">
    <citation type="submission" date="2017-01" db="EMBL/GenBank/DDBJ databases">
        <title>Draft genome sequence of Diplodia seriata F98.1, a fungal species involved in grapevine trunk diseases.</title>
        <authorList>
            <person name="Robert-Siegwald G."/>
            <person name="Vallet J."/>
            <person name="Abou-Mansour E."/>
            <person name="Xu J."/>
            <person name="Rey P."/>
            <person name="Bertsch C."/>
            <person name="Rego C."/>
            <person name="Larignon P."/>
            <person name="Fontaine F."/>
            <person name="Lebrun M.-H."/>
        </authorList>
    </citation>
    <scope>NUCLEOTIDE SEQUENCE [LARGE SCALE GENOMIC DNA]</scope>
    <source>
        <strain evidence="2 3">F98.1</strain>
    </source>
</reference>
<accession>A0A1S8BEL6</accession>
<feature type="compositionally biased region" description="Low complexity" evidence="1">
    <location>
        <begin position="37"/>
        <end position="50"/>
    </location>
</feature>
<proteinExistence type="predicted"/>
<organism evidence="2 3">
    <name type="scientific">Diplodia seriata</name>
    <dbReference type="NCBI Taxonomy" id="420778"/>
    <lineage>
        <taxon>Eukaryota</taxon>
        <taxon>Fungi</taxon>
        <taxon>Dikarya</taxon>
        <taxon>Ascomycota</taxon>
        <taxon>Pezizomycotina</taxon>
        <taxon>Dothideomycetes</taxon>
        <taxon>Dothideomycetes incertae sedis</taxon>
        <taxon>Botryosphaeriales</taxon>
        <taxon>Botryosphaeriaceae</taxon>
        <taxon>Diplodia</taxon>
    </lineage>
</organism>
<feature type="compositionally biased region" description="Polar residues" evidence="1">
    <location>
        <begin position="289"/>
        <end position="302"/>
    </location>
</feature>
<protein>
    <submittedName>
        <fullName evidence="2">Uncharacterized protein</fullName>
    </submittedName>
</protein>
<evidence type="ECO:0000313" key="2">
    <source>
        <dbReference type="EMBL" id="OMP85940.1"/>
    </source>
</evidence>
<name>A0A1S8BEL6_9PEZI</name>
<sequence>MDVDSFKKLLMTGSADATPSDGSTTTEAQPKANVHIGGDTSSGTDASSASRNSMFDSVLRAHDDSRQSSYERTSFDGGNRDDQSTLIGAEQTRPKPKPPPPKHRHGKSITRAPQTVSFSDFSPSLSSPTTKPDGPKRTPSNGQKPLPPRPRVPSGQKQKDPPSPLPPPESPASSDEATESSPPVKIPELSAPQRRKPPTPPLARRQSQLKSSDARSRSNSAAKGSSQPETPLSSTEQVPTTSTAQSTTFNKPPPPPPTRRSGASSSSIADLNANAVSRSSSRRSTASSMHNPSLSIRTNRLSGSALDMASPTVSGPAPPPPPPRRGSSKSSFEMQRPSASVLAAAAGGSRRTSGEFKSRSRTASGASERALGEYAVKEEDLTNSNGSIGANAAGDAGGMDMLSELDKLQQEIEALRQKSTTKA</sequence>
<dbReference type="STRING" id="420778.A0A1S8BEL6"/>
<gene>
    <name evidence="2" type="ORF">BK809_0002152</name>
</gene>
<dbReference type="AlphaFoldDB" id="A0A1S8BEL6"/>
<feature type="compositionally biased region" description="Pro residues" evidence="1">
    <location>
        <begin position="161"/>
        <end position="170"/>
    </location>
</feature>